<dbReference type="InterPro" id="IPR043131">
    <property type="entry name" value="BCAT-like_N"/>
</dbReference>
<dbReference type="InterPro" id="IPR015890">
    <property type="entry name" value="Chorismate_C"/>
</dbReference>
<dbReference type="EMBL" id="CP007139">
    <property type="protein sequence ID" value="AIE85021.1"/>
    <property type="molecule type" value="Genomic_DNA"/>
</dbReference>
<dbReference type="GO" id="GO:0046820">
    <property type="term" value="F:4-amino-4-deoxychorismate synthase activity"/>
    <property type="evidence" value="ECO:0007669"/>
    <property type="project" value="TreeGrafter"/>
</dbReference>
<dbReference type="KEGG" id="fgi:OP10G_1653"/>
<dbReference type="InterPro" id="IPR036038">
    <property type="entry name" value="Aminotransferase-like"/>
</dbReference>
<dbReference type="STRING" id="661478.OP10G_1653"/>
<dbReference type="Pfam" id="PF01063">
    <property type="entry name" value="Aminotran_4"/>
    <property type="match status" value="1"/>
</dbReference>
<proteinExistence type="predicted"/>
<feature type="domain" description="Chorismate-utilising enzyme C-terminal" evidence="1">
    <location>
        <begin position="137"/>
        <end position="386"/>
    </location>
</feature>
<reference evidence="2 3" key="1">
    <citation type="journal article" date="2014" name="PLoS ONE">
        <title>The first complete genome sequence of the class fimbriimonadia in the phylum armatimonadetes.</title>
        <authorList>
            <person name="Hu Z.Y."/>
            <person name="Wang Y.Z."/>
            <person name="Im W.T."/>
            <person name="Wang S.Y."/>
            <person name="Zhao G.P."/>
            <person name="Zheng H.J."/>
            <person name="Quan Z.X."/>
        </authorList>
    </citation>
    <scope>NUCLEOTIDE SEQUENCE [LARGE SCALE GENOMIC DNA]</scope>
    <source>
        <strain evidence="2">Gsoil 348</strain>
    </source>
</reference>
<dbReference type="InterPro" id="IPR043132">
    <property type="entry name" value="BCAT-like_C"/>
</dbReference>
<dbReference type="Gene3D" id="3.20.10.10">
    <property type="entry name" value="D-amino Acid Aminotransferase, subunit A, domain 2"/>
    <property type="match status" value="1"/>
</dbReference>
<evidence type="ECO:0000313" key="2">
    <source>
        <dbReference type="EMBL" id="AIE85021.1"/>
    </source>
</evidence>
<dbReference type="PANTHER" id="PTHR11236:SF50">
    <property type="entry name" value="AMINODEOXYCHORISMATE SYNTHASE COMPONENT 1"/>
    <property type="match status" value="1"/>
</dbReference>
<gene>
    <name evidence="2" type="ORF">OP10G_1653</name>
</gene>
<dbReference type="HOGENOM" id="CLU_006493_6_2_0"/>
<dbReference type="Proteomes" id="UP000027982">
    <property type="component" value="Chromosome"/>
</dbReference>
<dbReference type="SUPFAM" id="SSF56322">
    <property type="entry name" value="ADC synthase"/>
    <property type="match status" value="1"/>
</dbReference>
<keyword evidence="3" id="KW-1185">Reference proteome</keyword>
<name>A0A068NNJ0_FIMGI</name>
<dbReference type="InterPro" id="IPR001544">
    <property type="entry name" value="Aminotrans_IV"/>
</dbReference>
<dbReference type="Gene3D" id="3.60.120.10">
    <property type="entry name" value="Anthranilate synthase"/>
    <property type="match status" value="1"/>
</dbReference>
<dbReference type="InterPro" id="IPR005801">
    <property type="entry name" value="ADC_synthase"/>
</dbReference>
<dbReference type="AlphaFoldDB" id="A0A068NNJ0"/>
<dbReference type="Pfam" id="PF00425">
    <property type="entry name" value="Chorismate_bind"/>
    <property type="match status" value="1"/>
</dbReference>
<dbReference type="PANTHER" id="PTHR11236">
    <property type="entry name" value="AMINOBENZOATE/ANTHRANILATE SYNTHASE"/>
    <property type="match status" value="1"/>
</dbReference>
<dbReference type="GO" id="GO:0000162">
    <property type="term" value="P:L-tryptophan biosynthetic process"/>
    <property type="evidence" value="ECO:0007669"/>
    <property type="project" value="TreeGrafter"/>
</dbReference>
<sequence>MLVMASEDSAVRRGGYFLDLAAIKPGDAVLRYDDPVLGSGWLYFQNPSQILAAHRPEEVAACLKAASDFSEHGGWSVGFLTYEAGATLRPEMEAIETEWPLLAWFALYAEAPAHYRELLPVYDPVEPQDLDADWDLERYKVAFDRVKQALADGETYQVNLTFRCRFTLSEDAAKFFASRCGVQPPLYAAYIDGGDWQIASFSPELLFERHGDRVTTRPMKGTARVGVQRSDTAAVAAALAKDPKSIAENIMIVDMVRNDLGAVCEVGTVEVPQLLNVERHRGLLQMTSTVTGRCARRTSDLLSSLFPAASITGAPKVATMRLIRELEGSPRHIYCGTIGVMTPTWQRFNVAIRTALVRNGVGEFGVGSGVVWDSEVEAEYRECLDKRELLLNPAPQWQILDAIGGHQIQDQDEVARHLARLAETAAKHGIPIDTEAIRKALLAIKVSPGRTKVRTTVRYDGRFEITQGPSAIAGDRIRAALASHPVASSDPNFRVKTTSRAMLEKHLDAHPEADEVLLYNEDGLVSEFCGGNVLIQLGDHLLTPHPDCGCLPGITVRTLVDNGQAEYAEIRVGDLKEAKAIYFANSVTGVLPVELSQPNLA</sequence>
<organism evidence="2 3">
    <name type="scientific">Fimbriimonas ginsengisoli Gsoil 348</name>
    <dbReference type="NCBI Taxonomy" id="661478"/>
    <lineage>
        <taxon>Bacteria</taxon>
        <taxon>Bacillati</taxon>
        <taxon>Armatimonadota</taxon>
        <taxon>Fimbriimonadia</taxon>
        <taxon>Fimbriimonadales</taxon>
        <taxon>Fimbriimonadaceae</taxon>
        <taxon>Fimbriimonas</taxon>
    </lineage>
</organism>
<dbReference type="PRINTS" id="PR00095">
    <property type="entry name" value="ANTSNTHASEI"/>
</dbReference>
<accession>A0A068NNJ0</accession>
<evidence type="ECO:0000313" key="3">
    <source>
        <dbReference type="Proteomes" id="UP000027982"/>
    </source>
</evidence>
<dbReference type="Gene3D" id="3.30.470.10">
    <property type="match status" value="1"/>
</dbReference>
<dbReference type="InterPro" id="IPR019999">
    <property type="entry name" value="Anth_synth_I-like"/>
</dbReference>
<dbReference type="eggNOG" id="COG0147">
    <property type="taxonomic scope" value="Bacteria"/>
</dbReference>
<evidence type="ECO:0000259" key="1">
    <source>
        <dbReference type="Pfam" id="PF00425"/>
    </source>
</evidence>
<dbReference type="SUPFAM" id="SSF56752">
    <property type="entry name" value="D-aminoacid aminotransferase-like PLP-dependent enzymes"/>
    <property type="match status" value="1"/>
</dbReference>
<protein>
    <submittedName>
        <fullName evidence="2">Para-aminobenzoate synthase subunit I</fullName>
    </submittedName>
</protein>